<comment type="similarity">
    <text evidence="1">Belongs to the bacterial solute-binding protein 5 family.</text>
</comment>
<feature type="domain" description="Solute-binding protein family 5" evidence="4">
    <location>
        <begin position="280"/>
        <end position="498"/>
    </location>
</feature>
<feature type="domain" description="Solute-binding protein family 5" evidence="4">
    <location>
        <begin position="2"/>
        <end position="135"/>
    </location>
</feature>
<evidence type="ECO:0000256" key="3">
    <source>
        <dbReference type="ARBA" id="ARBA00022729"/>
    </source>
</evidence>
<name>A0ABN0NXE5_TRELE</name>
<dbReference type="Proteomes" id="UP000016649">
    <property type="component" value="Unassembled WGS sequence"/>
</dbReference>
<proteinExistence type="inferred from homology"/>
<dbReference type="EMBL" id="AWVH01000039">
    <property type="protein sequence ID" value="ERJ92088.1"/>
    <property type="molecule type" value="Genomic_DNA"/>
</dbReference>
<comment type="caution">
    <text evidence="5">The sequence shown here is derived from an EMBL/GenBank/DDBJ whole genome shotgun (WGS) entry which is preliminary data.</text>
</comment>
<evidence type="ECO:0000256" key="1">
    <source>
        <dbReference type="ARBA" id="ARBA00005695"/>
    </source>
</evidence>
<dbReference type="Gene3D" id="3.10.105.10">
    <property type="entry name" value="Dipeptide-binding Protein, Domain 3"/>
    <property type="match status" value="1"/>
</dbReference>
<evidence type="ECO:0000313" key="6">
    <source>
        <dbReference type="Proteomes" id="UP000016649"/>
    </source>
</evidence>
<dbReference type="Pfam" id="PF00496">
    <property type="entry name" value="SBP_bac_5"/>
    <property type="match status" value="2"/>
</dbReference>
<keyword evidence="3" id="KW-0732">Signal</keyword>
<evidence type="ECO:0000256" key="2">
    <source>
        <dbReference type="ARBA" id="ARBA00022448"/>
    </source>
</evidence>
<dbReference type="InterPro" id="IPR039424">
    <property type="entry name" value="SBP_5"/>
</dbReference>
<evidence type="ECO:0000313" key="5">
    <source>
        <dbReference type="EMBL" id="ERJ92088.1"/>
    </source>
</evidence>
<keyword evidence="2" id="KW-0813">Transport</keyword>
<protein>
    <recommendedName>
        <fullName evidence="4">Solute-binding protein family 5 domain-containing protein</fullName>
    </recommendedName>
</protein>
<dbReference type="PANTHER" id="PTHR30290">
    <property type="entry name" value="PERIPLASMIC BINDING COMPONENT OF ABC TRANSPORTER"/>
    <property type="match status" value="1"/>
</dbReference>
<reference evidence="5 6" key="1">
    <citation type="submission" date="2013-08" db="EMBL/GenBank/DDBJ databases">
        <authorList>
            <person name="Weinstock G."/>
            <person name="Sodergren E."/>
            <person name="Wylie T."/>
            <person name="Fulton L."/>
            <person name="Fulton R."/>
            <person name="Fronick C."/>
            <person name="O'Laughlin M."/>
            <person name="Godfrey J."/>
            <person name="Miner T."/>
            <person name="Herter B."/>
            <person name="Appelbaum E."/>
            <person name="Cordes M."/>
            <person name="Lek S."/>
            <person name="Wollam A."/>
            <person name="Pepin K.H."/>
            <person name="Palsikar V.B."/>
            <person name="Mitreva M."/>
            <person name="Wilson R.K."/>
        </authorList>
    </citation>
    <scope>NUCLEOTIDE SEQUENCE [LARGE SCALE GENOMIC DNA]</scope>
    <source>
        <strain evidence="5 6">ATCC 700332</strain>
    </source>
</reference>
<accession>A0ABN0NXE5</accession>
<dbReference type="InterPro" id="IPR000914">
    <property type="entry name" value="SBP_5_dom"/>
</dbReference>
<organism evidence="5 6">
    <name type="scientific">Treponema lecithinolyticum ATCC 700332</name>
    <dbReference type="NCBI Taxonomy" id="1321815"/>
    <lineage>
        <taxon>Bacteria</taxon>
        <taxon>Pseudomonadati</taxon>
        <taxon>Spirochaetota</taxon>
        <taxon>Spirochaetia</taxon>
        <taxon>Spirochaetales</taxon>
        <taxon>Treponemataceae</taxon>
        <taxon>Treponema</taxon>
    </lineage>
</organism>
<keyword evidence="6" id="KW-1185">Reference proteome</keyword>
<gene>
    <name evidence="5" type="ORF">HMPREF9193_01749</name>
</gene>
<dbReference type="PANTHER" id="PTHR30290:SF9">
    <property type="entry name" value="OLIGOPEPTIDE-BINDING PROTEIN APPA"/>
    <property type="match status" value="1"/>
</dbReference>
<dbReference type="SUPFAM" id="SSF53850">
    <property type="entry name" value="Periplasmic binding protein-like II"/>
    <property type="match status" value="2"/>
</dbReference>
<sequence length="503" mass="56573">MRQAIAYAIDKQALIDSLLQGKAVAANALMPNDDWKASGLNNYEYNPEKAKALLKEAKWNSNYTLDVVYYYGDQMTVNLMAAIQQYLAQVGIKMTARKLEGDLASQLWVAPQDPKNGPSAVKWDMAYAAIAALAPHDYYNRFMTGFSSNSHTPSDSKLDALISATNASADIEQQKKAFKELQVYENEVLPILPLYYQKVFIVESNRLDRKNAPYGNEQFNYDWQITEWEISGDDGIFRTNGGPLQFFETPFFNPGFHMSTKVLYDHLLVADESLGVKGGQLAESYKILDGGKAVEFILKDNIYWHDGEKITTEDVKWTFEFASKVTALNAVFASSISSLEGFEAYKAGTAADISGIIIDGKKITFNYAKIDPNALLTFTQLPPLPKKYFTGVDPLQVQQASYFQKPVGSGPFKLSDVKMGDYAVFVPFEKYHSGAAKIKRMEMYPSGESDPNFVKNTSAKKLDYGYTKSIEDIINLQNTDHIKISEVANRYTRFIYYNKFPKN</sequence>
<dbReference type="Gene3D" id="3.90.76.10">
    <property type="entry name" value="Dipeptide-binding Protein, Domain 1"/>
    <property type="match status" value="1"/>
</dbReference>
<evidence type="ECO:0000259" key="4">
    <source>
        <dbReference type="Pfam" id="PF00496"/>
    </source>
</evidence>
<dbReference type="Gene3D" id="3.40.190.10">
    <property type="entry name" value="Periplasmic binding protein-like II"/>
    <property type="match status" value="1"/>
</dbReference>